<organism evidence="2 3">
    <name type="scientific">Hypothenemus hampei</name>
    <name type="common">Coffee berry borer</name>
    <dbReference type="NCBI Taxonomy" id="57062"/>
    <lineage>
        <taxon>Eukaryota</taxon>
        <taxon>Metazoa</taxon>
        <taxon>Ecdysozoa</taxon>
        <taxon>Arthropoda</taxon>
        <taxon>Hexapoda</taxon>
        <taxon>Insecta</taxon>
        <taxon>Pterygota</taxon>
        <taxon>Neoptera</taxon>
        <taxon>Endopterygota</taxon>
        <taxon>Coleoptera</taxon>
        <taxon>Polyphaga</taxon>
        <taxon>Cucujiformia</taxon>
        <taxon>Curculionidae</taxon>
        <taxon>Scolytinae</taxon>
        <taxon>Hypothenemus</taxon>
    </lineage>
</organism>
<reference evidence="2 3" key="1">
    <citation type="submission" date="2024-05" db="EMBL/GenBank/DDBJ databases">
        <title>Genetic variation in Jamaican populations of the coffee berry borer (Hypothenemus hampei).</title>
        <authorList>
            <person name="Errbii M."/>
            <person name="Myrie A."/>
        </authorList>
    </citation>
    <scope>NUCLEOTIDE SEQUENCE [LARGE SCALE GENOMIC DNA]</scope>
    <source>
        <strain evidence="2">JA-Hopewell-2020-01-JO</strain>
        <tissue evidence="2">Whole body</tissue>
    </source>
</reference>
<protein>
    <submittedName>
        <fullName evidence="2">Uncharacterized protein</fullName>
    </submittedName>
</protein>
<dbReference type="Proteomes" id="UP001566132">
    <property type="component" value="Unassembled WGS sequence"/>
</dbReference>
<evidence type="ECO:0000256" key="1">
    <source>
        <dbReference type="SAM" id="Phobius"/>
    </source>
</evidence>
<dbReference type="PANTHER" id="PTHR34717:SF1">
    <property type="entry name" value="EG:BACR7A4.20 PROTEIN"/>
    <property type="match status" value="1"/>
</dbReference>
<feature type="transmembrane region" description="Helical" evidence="1">
    <location>
        <begin position="6"/>
        <end position="24"/>
    </location>
</feature>
<comment type="caution">
    <text evidence="2">The sequence shown here is derived from an EMBL/GenBank/DDBJ whole genome shotgun (WGS) entry which is preliminary data.</text>
</comment>
<dbReference type="AlphaFoldDB" id="A0ABD1E6H7"/>
<feature type="transmembrane region" description="Helical" evidence="1">
    <location>
        <begin position="40"/>
        <end position="58"/>
    </location>
</feature>
<gene>
    <name evidence="2" type="ORF">ABEB36_012919</name>
</gene>
<keyword evidence="1" id="KW-0472">Membrane</keyword>
<dbReference type="EMBL" id="JBDJPC010000010">
    <property type="protein sequence ID" value="KAL1490185.1"/>
    <property type="molecule type" value="Genomic_DNA"/>
</dbReference>
<evidence type="ECO:0000313" key="3">
    <source>
        <dbReference type="Proteomes" id="UP001566132"/>
    </source>
</evidence>
<keyword evidence="3" id="KW-1185">Reference proteome</keyword>
<keyword evidence="1" id="KW-0812">Transmembrane</keyword>
<sequence length="396" mass="46126">MTFILTLSYILIVFLILIFSKLSIINENRIFGKYPRKTKYYWLKVLVMYVILSLRKFFKKVPADYFEKLDKPQQLSPTPKAADAVYFNGVNNKGECLIHGTARRHGLIDGFLYLKINASELGLLELTTLPDTSQIMDTSGTGYEAAGIKVVALKPMKTWKITFNGKLREAKNKDSLHEVSIEAIYTSDKPCFNYETQMEPWNMAKNIAYEKWSRKYFENFNNHHQLHYEQFGVVKANVTIDKQEYRLNVDCLRDHSVASHRDWGSFERYILHWISMENGDHFALGMICNPICYSRMEIGYMYNAREGKMHAISGTSFNFHQYGELGNPPKDYAFTFKVGKTNYAIQVNIMEDPYFYISKNWESKVFECVCRTKVNGVYGYGGVEWQYRNVEGRNVK</sequence>
<dbReference type="PANTHER" id="PTHR34717">
    <property type="entry name" value="EG:BACR7A4.20 PROTEIN"/>
    <property type="match status" value="1"/>
</dbReference>
<evidence type="ECO:0000313" key="2">
    <source>
        <dbReference type="EMBL" id="KAL1490185.1"/>
    </source>
</evidence>
<name>A0ABD1E6H7_HYPHA</name>
<keyword evidence="1" id="KW-1133">Transmembrane helix</keyword>
<proteinExistence type="predicted"/>
<accession>A0ABD1E6H7</accession>